<keyword evidence="3" id="KW-1185">Reference proteome</keyword>
<keyword evidence="1" id="KW-0732">Signal</keyword>
<evidence type="ECO:0000256" key="1">
    <source>
        <dbReference type="SAM" id="SignalP"/>
    </source>
</evidence>
<evidence type="ECO:0008006" key="4">
    <source>
        <dbReference type="Google" id="ProtNLM"/>
    </source>
</evidence>
<accession>A0A8J3GKC6</accession>
<dbReference type="SUPFAM" id="SSF53474">
    <property type="entry name" value="alpha/beta-Hydrolases"/>
    <property type="match status" value="1"/>
</dbReference>
<gene>
    <name evidence="2" type="ORF">GCM10016234_14370</name>
</gene>
<evidence type="ECO:0000313" key="2">
    <source>
        <dbReference type="EMBL" id="GHD11342.1"/>
    </source>
</evidence>
<name>A0A8J3GKC6_9HYPH</name>
<organism evidence="2 3">
    <name type="scientific">Tianweitania populi</name>
    <dbReference type="NCBI Taxonomy" id="1607949"/>
    <lineage>
        <taxon>Bacteria</taxon>
        <taxon>Pseudomonadati</taxon>
        <taxon>Pseudomonadota</taxon>
        <taxon>Alphaproteobacteria</taxon>
        <taxon>Hyphomicrobiales</taxon>
        <taxon>Phyllobacteriaceae</taxon>
        <taxon>Tianweitania</taxon>
    </lineage>
</organism>
<reference evidence="2" key="1">
    <citation type="journal article" date="2014" name="Int. J. Syst. Evol. Microbiol.">
        <title>Complete genome sequence of Corynebacterium casei LMG S-19264T (=DSM 44701T), isolated from a smear-ripened cheese.</title>
        <authorList>
            <consortium name="US DOE Joint Genome Institute (JGI-PGF)"/>
            <person name="Walter F."/>
            <person name="Albersmeier A."/>
            <person name="Kalinowski J."/>
            <person name="Ruckert C."/>
        </authorList>
    </citation>
    <scope>NUCLEOTIDE SEQUENCE</scope>
    <source>
        <strain evidence="2">KCTC 42249</strain>
    </source>
</reference>
<dbReference type="AlphaFoldDB" id="A0A8J3GKC6"/>
<feature type="chain" id="PRO_5035194314" description="Alpha/beta hydrolase" evidence="1">
    <location>
        <begin position="25"/>
        <end position="292"/>
    </location>
</feature>
<evidence type="ECO:0000313" key="3">
    <source>
        <dbReference type="Proteomes" id="UP000630142"/>
    </source>
</evidence>
<feature type="signal peptide" evidence="1">
    <location>
        <begin position="1"/>
        <end position="24"/>
    </location>
</feature>
<dbReference type="Proteomes" id="UP000630142">
    <property type="component" value="Unassembled WGS sequence"/>
</dbReference>
<reference evidence="2" key="2">
    <citation type="submission" date="2020-09" db="EMBL/GenBank/DDBJ databases">
        <authorList>
            <person name="Sun Q."/>
            <person name="Kim S."/>
        </authorList>
    </citation>
    <scope>NUCLEOTIDE SEQUENCE</scope>
    <source>
        <strain evidence="2">KCTC 42249</strain>
    </source>
</reference>
<proteinExistence type="predicted"/>
<protein>
    <recommendedName>
        <fullName evidence="4">Alpha/beta hydrolase</fullName>
    </recommendedName>
</protein>
<dbReference type="InterPro" id="IPR029058">
    <property type="entry name" value="AB_hydrolase_fold"/>
</dbReference>
<comment type="caution">
    <text evidence="2">The sequence shown here is derived from an EMBL/GenBank/DDBJ whole genome shotgun (WGS) entry which is preliminary data.</text>
</comment>
<sequence>MMRILATAVIFSLLIGGTALPASAQIECGASMSNKANVTPNAKCLVEKASLTNAPAGTNAAKAAASNPLTSVTRSQAFVANYRKATTKGSPTLILLHGSGGNETSLMDLAAKVAPGSALLGIRGRVVQDGINRWYKRVTPTTFDQDDIRSEANAFAKFMTTAQKDYGIDLNNAIYLGYSNGANLLAALSFLHPDLVQRAALLRPMMVLKTLPDVNLAKDSILAVAGKNDATYGSFAPGLADALRGKGAEVVGKTVELGHLLGDADVSAVKTWLTSLQEENELPVATASAAAE</sequence>
<dbReference type="RefSeq" id="WP_189502763.1">
    <property type="nucleotide sequence ID" value="NZ_BMZQ01000001.1"/>
</dbReference>
<dbReference type="EMBL" id="BMZQ01000001">
    <property type="protein sequence ID" value="GHD11342.1"/>
    <property type="molecule type" value="Genomic_DNA"/>
</dbReference>
<dbReference type="Gene3D" id="3.40.50.1820">
    <property type="entry name" value="alpha/beta hydrolase"/>
    <property type="match status" value="1"/>
</dbReference>